<keyword evidence="2" id="KW-1185">Reference proteome</keyword>
<evidence type="ECO:0008006" key="3">
    <source>
        <dbReference type="Google" id="ProtNLM"/>
    </source>
</evidence>
<dbReference type="GO" id="GO:0003677">
    <property type="term" value="F:DNA binding"/>
    <property type="evidence" value="ECO:0007669"/>
    <property type="project" value="InterPro"/>
</dbReference>
<accession>A0A5S9R3M9</accession>
<evidence type="ECO:0000313" key="1">
    <source>
        <dbReference type="EMBL" id="CAA0128964.1"/>
    </source>
</evidence>
<sequence>MAPAPDFIAKAKAAWGSPPDWILALAEACQRDTQAAVSRRLGVSGSQISHVLGANYAGRTERLEQLVRGAYLGAIVSCPVLGEIERDRCLEEQSRPFAATSSTRAQLYRACRGGCPFATHCKGAAA</sequence>
<protein>
    <recommendedName>
        <fullName evidence="3">Transcriptional regulator</fullName>
    </recommendedName>
</protein>
<organism evidence="1 2">
    <name type="scientific">Starkeya nomas</name>
    <dbReference type="NCBI Taxonomy" id="2666134"/>
    <lineage>
        <taxon>Bacteria</taxon>
        <taxon>Pseudomonadati</taxon>
        <taxon>Pseudomonadota</taxon>
        <taxon>Alphaproteobacteria</taxon>
        <taxon>Hyphomicrobiales</taxon>
        <taxon>Xanthobacteraceae</taxon>
        <taxon>Starkeya</taxon>
    </lineage>
</organism>
<dbReference type="InterPro" id="IPR010982">
    <property type="entry name" value="Lambda_DNA-bd_dom_sf"/>
</dbReference>
<dbReference type="Gene3D" id="1.10.260.40">
    <property type="entry name" value="lambda repressor-like DNA-binding domains"/>
    <property type="match status" value="1"/>
</dbReference>
<gene>
    <name evidence="1" type="ORF">STARVERO_04389</name>
</gene>
<name>A0A5S9R3M9_9HYPH</name>
<dbReference type="RefSeq" id="WP_159602109.1">
    <property type="nucleotide sequence ID" value="NZ_CACSAS010000017.1"/>
</dbReference>
<dbReference type="EMBL" id="CACSAS010000017">
    <property type="protein sequence ID" value="CAA0128964.1"/>
    <property type="molecule type" value="Genomic_DNA"/>
</dbReference>
<dbReference type="AlphaFoldDB" id="A0A5S9R3M9"/>
<dbReference type="Proteomes" id="UP000433050">
    <property type="component" value="Unassembled WGS sequence"/>
</dbReference>
<reference evidence="1 2" key="1">
    <citation type="submission" date="2019-12" db="EMBL/GenBank/DDBJ databases">
        <authorList>
            <person name="Reyes-Prieto M."/>
        </authorList>
    </citation>
    <scope>NUCLEOTIDE SEQUENCE [LARGE SCALE GENOMIC DNA]</scope>
    <source>
        <strain evidence="1">HF14-78462</strain>
    </source>
</reference>
<evidence type="ECO:0000313" key="2">
    <source>
        <dbReference type="Proteomes" id="UP000433050"/>
    </source>
</evidence>
<proteinExistence type="predicted"/>